<comment type="caution">
    <text evidence="4">The sequence shown here is derived from an EMBL/GenBank/DDBJ whole genome shotgun (WGS) entry which is preliminary data.</text>
</comment>
<feature type="coiled-coil region" evidence="1">
    <location>
        <begin position="1213"/>
        <end position="1243"/>
    </location>
</feature>
<evidence type="ECO:0000313" key="4">
    <source>
        <dbReference type="EMBL" id="KAK2145330.1"/>
    </source>
</evidence>
<feature type="compositionally biased region" description="Basic and acidic residues" evidence="2">
    <location>
        <begin position="1113"/>
        <end position="1136"/>
    </location>
</feature>
<evidence type="ECO:0000256" key="3">
    <source>
        <dbReference type="SAM" id="Phobius"/>
    </source>
</evidence>
<feature type="region of interest" description="Disordered" evidence="2">
    <location>
        <begin position="731"/>
        <end position="770"/>
    </location>
</feature>
<feature type="compositionally biased region" description="Acidic residues" evidence="2">
    <location>
        <begin position="1027"/>
        <end position="1044"/>
    </location>
</feature>
<feature type="compositionally biased region" description="Polar residues" evidence="2">
    <location>
        <begin position="451"/>
        <end position="476"/>
    </location>
</feature>
<feature type="region of interest" description="Disordered" evidence="2">
    <location>
        <begin position="1282"/>
        <end position="1313"/>
    </location>
</feature>
<accession>A0AAD9MTZ1</accession>
<feature type="region of interest" description="Disordered" evidence="2">
    <location>
        <begin position="821"/>
        <end position="857"/>
    </location>
</feature>
<feature type="transmembrane region" description="Helical" evidence="3">
    <location>
        <begin position="647"/>
        <end position="669"/>
    </location>
</feature>
<sequence>MEESLNMSEFYPTTTFPSLESSINISELATMEESLNMSEFYPTTTFPSLESSINISELATMEESLNMSEFYPTTTFPSLESSINISELATMEESLNMSEFYPTTTFPFLESSINISELATMEESLNMSEFYPTTTFPSLESSINISELATMEESMNISAFLTLSLPSAIVESASFESTLNVSTFDLSSVFPSFEETLNTFEITVNISELMPSSIWDFVSDTFNLSEIYPMESTIPGESASLEISINISEIYPSSELISMDTYNFTNMESTVLTEFASMEMTMNISDLYPSSSMSVVEDTLNLSSIFAFPTESVNYSEVASTIFSSSVTDLNITNTTEVTLNPIISSLFFQESLSLEETSTVEASLTISNLYPSSVLTYFSEILNFSSAPPLWESSPSSSFVESTAASVIGESSAFSTIGTSLPEISTRTSEFLPQSSLQSLASSIITSPSNELTASSAPSSWKGTTSFSSTESIEPTNVVPDLSTSIPDTTTSGMNTTIPPTTMLPEEIDVNQLVVTIRPLYMQETESSEFTLMIETGLLRAFLVVINGFVAEDRRRKRALPELPMPPNPDSISTPVTRTSQEGRDIDVLFYVNNGTSDTVIPAEDVQKVYDQLDDVELSAYLGAMVKDGPRPYYYNDDQSHNPWPIWLWIVIAVTVIIVIVILIIILVTWKKGMWGSKAESSDFDDDDKKVNICKGRDVLDEVMVEPVSRPAEPRRTPSGSPFIFGMKGLKGPPPYSVRDTTATRTDSEKSKLGKKARKHLGADPDDSTDVNLKGFRRLSDDVIPPKVTETHRRSVGYDNRAYQDTPDGEDVMLQSSNVPLIGSSIPSDVHDKTKKSKPERPKLPSTLVKSQPALRKHPSLDSISLASMESAPDYNAGLFEHVAKLSHIQDTQPPTRNDDVPPPVRYLNTVESGVEPQSNLLFGGKPLVSTLIPGLCQNRSILDLPVQKSIPVKLCKVHPLSNQPDSSSDVEPSPDADKVNMNTAAEQERQLNKELQREKEVMVGASPRDKNDDKKNNNDKKEAGDDVDGDGSDDDHDDDGDDNEKKHHKHKHKKHKKRDHSKHREHEYKHDSDRDDKEVRKGGESQDHGKEERKDKDQDKAKERRERKKQKKEEKRKARQKKQEQGESSKKNPEAVEPILDSEVDKQYSSPSAKIMQDARHQRWKKPTWQPPDPQVEERKVGRNMRAAPLHRTPSEAESGSLMSRRSSVKEQELLNQLRQQQQLLAQQQQLQQLAQDLINEAYVRQNTSVEQRRVHDSQTVARLLNDAFSLARSRRGDAFSRTHQSVPTSPVPPPSHSDLGSVTSACTEPGFVPRRGRPLVRPLRHRQSSLELLYSRGDLTQLPISGDGSLAMRTTNVARTVWDSSTSSLNGVCQQGGQNSSEPVGPLSASQLAALNGDEREALVAALQEELCRLSALS</sequence>
<feature type="compositionally biased region" description="Basic and acidic residues" evidence="2">
    <location>
        <begin position="988"/>
        <end position="1026"/>
    </location>
</feature>
<keyword evidence="3" id="KW-0472">Membrane</keyword>
<keyword evidence="1" id="KW-0175">Coiled coil</keyword>
<dbReference type="EMBL" id="JAODUP010000687">
    <property type="protein sequence ID" value="KAK2145330.1"/>
    <property type="molecule type" value="Genomic_DNA"/>
</dbReference>
<gene>
    <name evidence="4" type="ORF">LSH36_687g01014</name>
</gene>
<feature type="compositionally biased region" description="Basic and acidic residues" evidence="2">
    <location>
        <begin position="830"/>
        <end position="844"/>
    </location>
</feature>
<evidence type="ECO:0000256" key="1">
    <source>
        <dbReference type="SAM" id="Coils"/>
    </source>
</evidence>
<name>A0AAD9MTZ1_9ANNE</name>
<feature type="compositionally biased region" description="Basic and acidic residues" evidence="2">
    <location>
        <begin position="1064"/>
        <end position="1106"/>
    </location>
</feature>
<evidence type="ECO:0000256" key="2">
    <source>
        <dbReference type="SAM" id="MobiDB-lite"/>
    </source>
</evidence>
<feature type="region of interest" description="Disordered" evidence="2">
    <location>
        <begin position="988"/>
        <end position="1208"/>
    </location>
</feature>
<feature type="region of interest" description="Disordered" evidence="2">
    <location>
        <begin position="451"/>
        <end position="503"/>
    </location>
</feature>
<keyword evidence="3" id="KW-1133">Transmembrane helix</keyword>
<proteinExistence type="predicted"/>
<feature type="compositionally biased region" description="Basic residues" evidence="2">
    <location>
        <begin position="1048"/>
        <end position="1063"/>
    </location>
</feature>
<feature type="compositionally biased region" description="Polar residues" evidence="2">
    <location>
        <begin position="1198"/>
        <end position="1208"/>
    </location>
</feature>
<protein>
    <submittedName>
        <fullName evidence="4">Uncharacterized protein</fullName>
    </submittedName>
</protein>
<reference evidence="4" key="1">
    <citation type="journal article" date="2023" name="Mol. Biol. Evol.">
        <title>Third-Generation Sequencing Reveals the Adaptive Role of the Epigenome in Three Deep-Sea Polychaetes.</title>
        <authorList>
            <person name="Perez M."/>
            <person name="Aroh O."/>
            <person name="Sun Y."/>
            <person name="Lan Y."/>
            <person name="Juniper S.K."/>
            <person name="Young C.R."/>
            <person name="Angers B."/>
            <person name="Qian P.Y."/>
        </authorList>
    </citation>
    <scope>NUCLEOTIDE SEQUENCE</scope>
    <source>
        <strain evidence="4">P08H-3</strain>
    </source>
</reference>
<evidence type="ECO:0000313" key="5">
    <source>
        <dbReference type="Proteomes" id="UP001208570"/>
    </source>
</evidence>
<keyword evidence="3" id="KW-0812">Transmembrane</keyword>
<feature type="compositionally biased region" description="Polar residues" evidence="2">
    <location>
        <begin position="483"/>
        <end position="501"/>
    </location>
</feature>
<organism evidence="4 5">
    <name type="scientific">Paralvinella palmiformis</name>
    <dbReference type="NCBI Taxonomy" id="53620"/>
    <lineage>
        <taxon>Eukaryota</taxon>
        <taxon>Metazoa</taxon>
        <taxon>Spiralia</taxon>
        <taxon>Lophotrochozoa</taxon>
        <taxon>Annelida</taxon>
        <taxon>Polychaeta</taxon>
        <taxon>Sedentaria</taxon>
        <taxon>Canalipalpata</taxon>
        <taxon>Terebellida</taxon>
        <taxon>Terebelliformia</taxon>
        <taxon>Alvinellidae</taxon>
        <taxon>Paralvinella</taxon>
    </lineage>
</organism>
<dbReference type="Proteomes" id="UP001208570">
    <property type="component" value="Unassembled WGS sequence"/>
</dbReference>
<keyword evidence="5" id="KW-1185">Reference proteome</keyword>